<dbReference type="Proteomes" id="UP000762676">
    <property type="component" value="Unassembled WGS sequence"/>
</dbReference>
<keyword evidence="2" id="KW-1185">Reference proteome</keyword>
<comment type="caution">
    <text evidence="1">The sequence shown here is derived from an EMBL/GenBank/DDBJ whole genome shotgun (WGS) entry which is preliminary data.</text>
</comment>
<proteinExistence type="predicted"/>
<reference evidence="1 2" key="1">
    <citation type="journal article" date="2021" name="Elife">
        <title>Chloroplast acquisition without the gene transfer in kleptoplastic sea slugs, Plakobranchus ocellatus.</title>
        <authorList>
            <person name="Maeda T."/>
            <person name="Takahashi S."/>
            <person name="Yoshida T."/>
            <person name="Shimamura S."/>
            <person name="Takaki Y."/>
            <person name="Nagai Y."/>
            <person name="Toyoda A."/>
            <person name="Suzuki Y."/>
            <person name="Arimoto A."/>
            <person name="Ishii H."/>
            <person name="Satoh N."/>
            <person name="Nishiyama T."/>
            <person name="Hasebe M."/>
            <person name="Maruyama T."/>
            <person name="Minagawa J."/>
            <person name="Obokata J."/>
            <person name="Shigenobu S."/>
        </authorList>
    </citation>
    <scope>NUCLEOTIDE SEQUENCE [LARGE SCALE GENOMIC DNA]</scope>
</reference>
<accession>A0AAV4GRX9</accession>
<evidence type="ECO:0000313" key="1">
    <source>
        <dbReference type="EMBL" id="GFR87110.1"/>
    </source>
</evidence>
<evidence type="ECO:0000313" key="2">
    <source>
        <dbReference type="Proteomes" id="UP000762676"/>
    </source>
</evidence>
<name>A0AAV4GRX9_9GAST</name>
<organism evidence="1 2">
    <name type="scientific">Elysia marginata</name>
    <dbReference type="NCBI Taxonomy" id="1093978"/>
    <lineage>
        <taxon>Eukaryota</taxon>
        <taxon>Metazoa</taxon>
        <taxon>Spiralia</taxon>
        <taxon>Lophotrochozoa</taxon>
        <taxon>Mollusca</taxon>
        <taxon>Gastropoda</taxon>
        <taxon>Heterobranchia</taxon>
        <taxon>Euthyneura</taxon>
        <taxon>Panpulmonata</taxon>
        <taxon>Sacoglossa</taxon>
        <taxon>Placobranchoidea</taxon>
        <taxon>Plakobranchidae</taxon>
        <taxon>Elysia</taxon>
    </lineage>
</organism>
<sequence>MFLALVNAALERLEGRGEPACFYQPYLVKTSRVCGSSCSESCVQFSPHRADLALSRDDEPGRITRSFLVGEFYPHNSPTG</sequence>
<dbReference type="AlphaFoldDB" id="A0AAV4GRX9"/>
<protein>
    <submittedName>
        <fullName evidence="1">Uncharacterized protein</fullName>
    </submittedName>
</protein>
<gene>
    <name evidence="1" type="ORF">ElyMa_002485100</name>
</gene>
<dbReference type="EMBL" id="BMAT01005069">
    <property type="protein sequence ID" value="GFR87110.1"/>
    <property type="molecule type" value="Genomic_DNA"/>
</dbReference>